<feature type="compositionally biased region" description="Pro residues" evidence="9">
    <location>
        <begin position="1"/>
        <end position="17"/>
    </location>
</feature>
<keyword evidence="11" id="KW-1185">Reference proteome</keyword>
<evidence type="ECO:0000256" key="6">
    <source>
        <dbReference type="ARBA" id="ARBA00022989"/>
    </source>
</evidence>
<keyword evidence="5" id="KW-0999">Mitochondrion inner membrane</keyword>
<dbReference type="EMBL" id="ML002493">
    <property type="protein sequence ID" value="RKP37454.1"/>
    <property type="molecule type" value="Genomic_DNA"/>
</dbReference>
<comment type="subcellular location">
    <subcellularLocation>
        <location evidence="1">Mitochondrion inner membrane</location>
    </subcellularLocation>
</comment>
<protein>
    <recommendedName>
        <fullName evidence="3">Cytochrome c oxidase assembly protein COX20, mitochondrial</fullName>
    </recommendedName>
</protein>
<accession>A0A4P9ZV42</accession>
<proteinExistence type="inferred from homology"/>
<evidence type="ECO:0000313" key="11">
    <source>
        <dbReference type="Proteomes" id="UP000268162"/>
    </source>
</evidence>
<dbReference type="InterPro" id="IPR022533">
    <property type="entry name" value="Cox20"/>
</dbReference>
<keyword evidence="7" id="KW-0496">Mitochondrion</keyword>
<organism evidence="10 11">
    <name type="scientific">Dimargaris cristalligena</name>
    <dbReference type="NCBI Taxonomy" id="215637"/>
    <lineage>
        <taxon>Eukaryota</taxon>
        <taxon>Fungi</taxon>
        <taxon>Fungi incertae sedis</taxon>
        <taxon>Zoopagomycota</taxon>
        <taxon>Kickxellomycotina</taxon>
        <taxon>Dimargaritomycetes</taxon>
        <taxon>Dimargaritales</taxon>
        <taxon>Dimargaritaceae</taxon>
        <taxon>Dimargaris</taxon>
    </lineage>
</organism>
<comment type="similarity">
    <text evidence="2">Belongs to the COX20 family.</text>
</comment>
<evidence type="ECO:0000256" key="5">
    <source>
        <dbReference type="ARBA" id="ARBA00022792"/>
    </source>
</evidence>
<evidence type="ECO:0000256" key="8">
    <source>
        <dbReference type="ARBA" id="ARBA00023136"/>
    </source>
</evidence>
<name>A0A4P9ZV42_9FUNG</name>
<sequence>MAQPDEVPPTQTPPPPAGSESPPTTNPLPEDEKDPLQKIEELRKMSQADKYKAAFKMLSKDDFNRVHEMPCFRDGFLYGMTGGAVLGALRFLQRGNVMSACNWAVGGTCALALISHEVCLYQRRAQLERINIALRSSFKTNTPNVAPKGRADEFKPSDQSSNQ</sequence>
<dbReference type="Pfam" id="PF12597">
    <property type="entry name" value="Cox20"/>
    <property type="match status" value="1"/>
</dbReference>
<dbReference type="OrthoDB" id="14603at2759"/>
<keyword evidence="8" id="KW-0472">Membrane</keyword>
<keyword evidence="4" id="KW-0812">Transmembrane</keyword>
<evidence type="ECO:0000256" key="2">
    <source>
        <dbReference type="ARBA" id="ARBA00009575"/>
    </source>
</evidence>
<gene>
    <name evidence="10" type="ORF">BJ085DRAFT_39939</name>
</gene>
<dbReference type="Proteomes" id="UP000268162">
    <property type="component" value="Unassembled WGS sequence"/>
</dbReference>
<evidence type="ECO:0000256" key="7">
    <source>
        <dbReference type="ARBA" id="ARBA00023128"/>
    </source>
</evidence>
<evidence type="ECO:0000256" key="4">
    <source>
        <dbReference type="ARBA" id="ARBA00022692"/>
    </source>
</evidence>
<dbReference type="PANTHER" id="PTHR31586:SF1">
    <property type="entry name" value="CYTOCHROME C OXIDASE ASSEMBLY PROTEIN COX20, MITOCHONDRIAL"/>
    <property type="match status" value="1"/>
</dbReference>
<dbReference type="PANTHER" id="PTHR31586">
    <property type="entry name" value="CYTOCHROME C OXIDASE PROTEIN 20"/>
    <property type="match status" value="1"/>
</dbReference>
<dbReference type="AlphaFoldDB" id="A0A4P9ZV42"/>
<evidence type="ECO:0000256" key="1">
    <source>
        <dbReference type="ARBA" id="ARBA00004273"/>
    </source>
</evidence>
<reference evidence="11" key="1">
    <citation type="journal article" date="2018" name="Nat. Microbiol.">
        <title>Leveraging single-cell genomics to expand the fungal tree of life.</title>
        <authorList>
            <person name="Ahrendt S.R."/>
            <person name="Quandt C.A."/>
            <person name="Ciobanu D."/>
            <person name="Clum A."/>
            <person name="Salamov A."/>
            <person name="Andreopoulos B."/>
            <person name="Cheng J.F."/>
            <person name="Woyke T."/>
            <person name="Pelin A."/>
            <person name="Henrissat B."/>
            <person name="Reynolds N.K."/>
            <person name="Benny G.L."/>
            <person name="Smith M.E."/>
            <person name="James T.Y."/>
            <person name="Grigoriev I.V."/>
        </authorList>
    </citation>
    <scope>NUCLEOTIDE SEQUENCE [LARGE SCALE GENOMIC DNA]</scope>
    <source>
        <strain evidence="11">RSA 468</strain>
    </source>
</reference>
<feature type="region of interest" description="Disordered" evidence="9">
    <location>
        <begin position="1"/>
        <end position="35"/>
    </location>
</feature>
<evidence type="ECO:0000313" key="10">
    <source>
        <dbReference type="EMBL" id="RKP37454.1"/>
    </source>
</evidence>
<feature type="region of interest" description="Disordered" evidence="9">
    <location>
        <begin position="143"/>
        <end position="163"/>
    </location>
</feature>
<dbReference type="GO" id="GO:0005743">
    <property type="term" value="C:mitochondrial inner membrane"/>
    <property type="evidence" value="ECO:0007669"/>
    <property type="project" value="UniProtKB-SubCell"/>
</dbReference>
<evidence type="ECO:0000256" key="9">
    <source>
        <dbReference type="SAM" id="MobiDB-lite"/>
    </source>
</evidence>
<dbReference type="GO" id="GO:0033617">
    <property type="term" value="P:mitochondrial respiratory chain complex IV assembly"/>
    <property type="evidence" value="ECO:0007669"/>
    <property type="project" value="InterPro"/>
</dbReference>
<keyword evidence="6" id="KW-1133">Transmembrane helix</keyword>
<evidence type="ECO:0000256" key="3">
    <source>
        <dbReference type="ARBA" id="ARBA00017689"/>
    </source>
</evidence>